<protein>
    <submittedName>
        <fullName evidence="3">TBC domain-containing protein like</fullName>
    </submittedName>
</protein>
<feature type="compositionally biased region" description="Basic and acidic residues" evidence="1">
    <location>
        <begin position="449"/>
        <end position="459"/>
    </location>
</feature>
<dbReference type="Pfam" id="PF00566">
    <property type="entry name" value="RabGAP-TBC"/>
    <property type="match status" value="1"/>
</dbReference>
<feature type="compositionally biased region" description="Acidic residues" evidence="1">
    <location>
        <begin position="161"/>
        <end position="170"/>
    </location>
</feature>
<proteinExistence type="predicted"/>
<name>A0A8I3A1X9_VERLO</name>
<feature type="compositionally biased region" description="Low complexity" evidence="1">
    <location>
        <begin position="59"/>
        <end position="85"/>
    </location>
</feature>
<feature type="region of interest" description="Disordered" evidence="1">
    <location>
        <begin position="355"/>
        <end position="559"/>
    </location>
</feature>
<feature type="compositionally biased region" description="Polar residues" evidence="1">
    <location>
        <begin position="533"/>
        <end position="543"/>
    </location>
</feature>
<dbReference type="PANTHER" id="PTHR47219:SF9">
    <property type="entry name" value="GTPASE ACTIVATING PROTEIN AND CENTROSOME-ASSOCIATED, ISOFORM B"/>
    <property type="match status" value="1"/>
</dbReference>
<dbReference type="InterPro" id="IPR050302">
    <property type="entry name" value="Rab_GAP_TBC_domain"/>
</dbReference>
<accession>A0A8I3A1X9</accession>
<evidence type="ECO:0000256" key="1">
    <source>
        <dbReference type="SAM" id="MobiDB-lite"/>
    </source>
</evidence>
<dbReference type="GO" id="GO:0031267">
    <property type="term" value="F:small GTPase binding"/>
    <property type="evidence" value="ECO:0007669"/>
    <property type="project" value="TreeGrafter"/>
</dbReference>
<dbReference type="SMART" id="SM00164">
    <property type="entry name" value="TBC"/>
    <property type="match status" value="1"/>
</dbReference>
<evidence type="ECO:0000313" key="4">
    <source>
        <dbReference type="Proteomes" id="UP000689129"/>
    </source>
</evidence>
<gene>
    <name evidence="3" type="ORF">HYQ45_000633</name>
</gene>
<dbReference type="EMBL" id="JAEMWZ010000009">
    <property type="protein sequence ID" value="KAG7143166.1"/>
    <property type="molecule type" value="Genomic_DNA"/>
</dbReference>
<feature type="compositionally biased region" description="Low complexity" evidence="1">
    <location>
        <begin position="434"/>
        <end position="445"/>
    </location>
</feature>
<organism evidence="3 4">
    <name type="scientific">Verticillium longisporum</name>
    <name type="common">Verticillium dahliae var. longisporum</name>
    <dbReference type="NCBI Taxonomy" id="100787"/>
    <lineage>
        <taxon>Eukaryota</taxon>
        <taxon>Fungi</taxon>
        <taxon>Dikarya</taxon>
        <taxon>Ascomycota</taxon>
        <taxon>Pezizomycotina</taxon>
        <taxon>Sordariomycetes</taxon>
        <taxon>Hypocreomycetidae</taxon>
        <taxon>Glomerellales</taxon>
        <taxon>Plectosphaerellaceae</taxon>
        <taxon>Verticillium</taxon>
    </lineage>
</organism>
<dbReference type="OrthoDB" id="294251at2759"/>
<dbReference type="InterPro" id="IPR000195">
    <property type="entry name" value="Rab-GAP-TBC_dom"/>
</dbReference>
<sequence length="919" mass="101006">MPTATNTNSLRATRHKPSALMPLPLSVTSIFSDVVAFRYENTVQAEPPILMPPRSLAGTAPTSPNTSTTNLTSSRRTSVTTTRSAPRPPTSPCTSSPRSPPTSPSAARTSPSRVVVVAPPNEQHPALRSLFASRDTSIPPEEAWKRDSGLARTTSSTTLFDEAEDEDDEDRDKLHDIALYDKHFEAGVTVTTAPTPSPPSLHDTESAYSTDDQPEHPSLPSPLPIAGVTSSTVSSIVGDSPASTSEKSPNLSPVAVASSPSPRLPADAPADPDFSPLSIAIPSDAFLDDDFLSNLSFSQRGSVMFSGRRAVSQPTDSTMEAEGDVPPPPTAVSQKAHSEDIASPSIVMTTTTATSDTALETASQTTTTPSVRLLSPEAEKDSQKVRSLYESGDVINWEDGGRLSPLGEQNEPVPSEELENDPVSELQPPPAWPTPRSATSSSSRPEQQVARREHERAGGIEDWEDIENADVDRYGFIAPPRNPDSRVGTPTELKSAQYAPRRRNLLMKRDPSGGLSSHLGAGSRSPSRKVSARSLNTQNSGLSVRSRRSTRSAIRQASNYLPHNRNRRWMDEAGEMLTLAPGMEDEEKVEKISEAIKKKEWERSEKWRKMAKVVKQGQDGEGMYFEFDVKNPKLIERTWKGIPDRWRASAWYSFLATSARGRKDSAPEEDIIAAFRRYQDIGSPDDVQIDLDVPRTINRHIMFRRRYRGGQRLLFRVLHALSLYFPDVGYVQGMASLAATLLCYFDEEKCFVMLVRMWQLRGLEALYQPGFEGLMGALREFETQWLGGKDVARKLTDLCIDPTAYGTRWYLTLFNLSIPFQAQLRVWDVFLLLGEAAPEQRPMTAKSAGPPSAALPVMGIDIVHATSAALISALGEVLLDSDFENAMKALTSWIPIKDEDLLMKVTKAEWRAQQGKKRA</sequence>
<feature type="region of interest" description="Disordered" evidence="1">
    <location>
        <begin position="189"/>
        <end position="271"/>
    </location>
</feature>
<dbReference type="PROSITE" id="PS50086">
    <property type="entry name" value="TBC_RABGAP"/>
    <property type="match status" value="1"/>
</dbReference>
<dbReference type="AlphaFoldDB" id="A0A8I3A1X9"/>
<evidence type="ECO:0000313" key="3">
    <source>
        <dbReference type="EMBL" id="KAG7143166.1"/>
    </source>
</evidence>
<feature type="compositionally biased region" description="Low complexity" evidence="1">
    <location>
        <begin position="248"/>
        <end position="271"/>
    </location>
</feature>
<feature type="domain" description="Rab-GAP TBC" evidence="2">
    <location>
        <begin position="641"/>
        <end position="834"/>
    </location>
</feature>
<feature type="region of interest" description="Disordered" evidence="1">
    <location>
        <begin position="127"/>
        <end position="171"/>
    </location>
</feature>
<dbReference type="PANTHER" id="PTHR47219">
    <property type="entry name" value="RAB GTPASE-ACTIVATING PROTEIN 1-LIKE"/>
    <property type="match status" value="1"/>
</dbReference>
<evidence type="ECO:0000259" key="2">
    <source>
        <dbReference type="PROSITE" id="PS50086"/>
    </source>
</evidence>
<dbReference type="FunFam" id="1.10.8.270:FF:000023">
    <property type="entry name" value="TBC domain-containing protein C1778.09"/>
    <property type="match status" value="1"/>
</dbReference>
<feature type="compositionally biased region" description="Low complexity" evidence="1">
    <location>
        <begin position="512"/>
        <end position="525"/>
    </location>
</feature>
<feature type="compositionally biased region" description="Low complexity" evidence="1">
    <location>
        <begin position="355"/>
        <end position="368"/>
    </location>
</feature>
<dbReference type="FunFam" id="1.10.472.80:FF:000055">
    <property type="entry name" value="TBC domain-containing protein C1778.09"/>
    <property type="match status" value="1"/>
</dbReference>
<dbReference type="GO" id="GO:0005096">
    <property type="term" value="F:GTPase activator activity"/>
    <property type="evidence" value="ECO:0007669"/>
    <property type="project" value="TreeGrafter"/>
</dbReference>
<comment type="caution">
    <text evidence="3">The sequence shown here is derived from an EMBL/GenBank/DDBJ whole genome shotgun (WGS) entry which is preliminary data.</text>
</comment>
<feature type="region of interest" description="Disordered" evidence="1">
    <location>
        <begin position="315"/>
        <end position="339"/>
    </location>
</feature>
<dbReference type="Proteomes" id="UP000689129">
    <property type="component" value="Unassembled WGS sequence"/>
</dbReference>
<feature type="region of interest" description="Disordered" evidence="1">
    <location>
        <begin position="48"/>
        <end position="112"/>
    </location>
</feature>
<reference evidence="3" key="1">
    <citation type="journal article" date="2021" name="Mol. Plant Pathol.">
        <title>A 20-kb lineage-specific genomic region tames virulence in pathogenic amphidiploid Verticillium longisporum.</title>
        <authorList>
            <person name="Harting R."/>
            <person name="Starke J."/>
            <person name="Kusch H."/>
            <person name="Poggeler S."/>
            <person name="Maurus I."/>
            <person name="Schluter R."/>
            <person name="Landesfeind M."/>
            <person name="Bulla I."/>
            <person name="Nowrousian M."/>
            <person name="de Jonge R."/>
            <person name="Stahlhut G."/>
            <person name="Hoff K.J."/>
            <person name="Asshauer K.P."/>
            <person name="Thurmer A."/>
            <person name="Stanke M."/>
            <person name="Daniel R."/>
            <person name="Morgenstern B."/>
            <person name="Thomma B.P.H.J."/>
            <person name="Kronstad J.W."/>
            <person name="Braus-Stromeyer S.A."/>
            <person name="Braus G.H."/>
        </authorList>
    </citation>
    <scope>NUCLEOTIDE SEQUENCE</scope>
    <source>
        <strain evidence="3">Vl32</strain>
    </source>
</reference>